<accession>A0A0L0FT67</accession>
<dbReference type="OrthoDB" id="2152896at2759"/>
<gene>
    <name evidence="3" type="ORF">SARC_08447</name>
</gene>
<reference evidence="3 4" key="1">
    <citation type="submission" date="2011-02" db="EMBL/GenBank/DDBJ databases">
        <title>The Genome Sequence of Sphaeroforma arctica JP610.</title>
        <authorList>
            <consortium name="The Broad Institute Genome Sequencing Platform"/>
            <person name="Russ C."/>
            <person name="Cuomo C."/>
            <person name="Young S.K."/>
            <person name="Zeng Q."/>
            <person name="Gargeya S."/>
            <person name="Alvarado L."/>
            <person name="Berlin A."/>
            <person name="Chapman S.B."/>
            <person name="Chen Z."/>
            <person name="Freedman E."/>
            <person name="Gellesch M."/>
            <person name="Goldberg J."/>
            <person name="Griggs A."/>
            <person name="Gujja S."/>
            <person name="Heilman E."/>
            <person name="Heiman D."/>
            <person name="Howarth C."/>
            <person name="Mehta T."/>
            <person name="Neiman D."/>
            <person name="Pearson M."/>
            <person name="Roberts A."/>
            <person name="Saif S."/>
            <person name="Shea T."/>
            <person name="Shenoy N."/>
            <person name="Sisk P."/>
            <person name="Stolte C."/>
            <person name="Sykes S."/>
            <person name="White J."/>
            <person name="Yandava C."/>
            <person name="Burger G."/>
            <person name="Gray M.W."/>
            <person name="Holland P.W.H."/>
            <person name="King N."/>
            <person name="Lang F.B.F."/>
            <person name="Roger A.J."/>
            <person name="Ruiz-Trillo I."/>
            <person name="Haas B."/>
            <person name="Nusbaum C."/>
            <person name="Birren B."/>
        </authorList>
    </citation>
    <scope>NUCLEOTIDE SEQUENCE [LARGE SCALE GENOMIC DNA]</scope>
    <source>
        <strain evidence="3 4">JP610</strain>
    </source>
</reference>
<name>A0A0L0FT67_9EUKA</name>
<dbReference type="eggNOG" id="ENOG502SCFA">
    <property type="taxonomic scope" value="Eukaryota"/>
</dbReference>
<keyword evidence="1" id="KW-0479">Metal-binding</keyword>
<dbReference type="SUPFAM" id="SSF57667">
    <property type="entry name" value="beta-beta-alpha zinc fingers"/>
    <property type="match status" value="1"/>
</dbReference>
<keyword evidence="1" id="KW-0862">Zinc</keyword>
<keyword evidence="1" id="KW-0863">Zinc-finger</keyword>
<dbReference type="InterPro" id="IPR036236">
    <property type="entry name" value="Znf_C2H2_sf"/>
</dbReference>
<feature type="domain" description="C2H2-type" evidence="2">
    <location>
        <begin position="106"/>
        <end position="129"/>
    </location>
</feature>
<proteinExistence type="predicted"/>
<dbReference type="RefSeq" id="XP_014153050.1">
    <property type="nucleotide sequence ID" value="XM_014297575.1"/>
</dbReference>
<evidence type="ECO:0000256" key="1">
    <source>
        <dbReference type="PROSITE-ProRule" id="PRU00042"/>
    </source>
</evidence>
<dbReference type="AlphaFoldDB" id="A0A0L0FT67"/>
<dbReference type="Proteomes" id="UP000054560">
    <property type="component" value="Unassembled WGS sequence"/>
</dbReference>
<evidence type="ECO:0000313" key="3">
    <source>
        <dbReference type="EMBL" id="KNC79148.1"/>
    </source>
</evidence>
<organism evidence="3 4">
    <name type="scientific">Sphaeroforma arctica JP610</name>
    <dbReference type="NCBI Taxonomy" id="667725"/>
    <lineage>
        <taxon>Eukaryota</taxon>
        <taxon>Ichthyosporea</taxon>
        <taxon>Ichthyophonida</taxon>
        <taxon>Sphaeroforma</taxon>
    </lineage>
</organism>
<dbReference type="PROSITE" id="PS50157">
    <property type="entry name" value="ZINC_FINGER_C2H2_2"/>
    <property type="match status" value="1"/>
</dbReference>
<evidence type="ECO:0000313" key="4">
    <source>
        <dbReference type="Proteomes" id="UP000054560"/>
    </source>
</evidence>
<dbReference type="STRING" id="667725.A0A0L0FT67"/>
<dbReference type="EMBL" id="KQ242356">
    <property type="protein sequence ID" value="KNC79148.1"/>
    <property type="molecule type" value="Genomic_DNA"/>
</dbReference>
<protein>
    <recommendedName>
        <fullName evidence="2">C2H2-type domain-containing protein</fullName>
    </recommendedName>
</protein>
<dbReference type="GO" id="GO:0008270">
    <property type="term" value="F:zinc ion binding"/>
    <property type="evidence" value="ECO:0007669"/>
    <property type="project" value="UniProtKB-KW"/>
</dbReference>
<keyword evidence="4" id="KW-1185">Reference proteome</keyword>
<sequence length="180" mass="20695">MASGGIMHPYYIASQRQIQAATPHSVSISRVLPRSIMNVARMGSYDSFASTRSSSTNVYSDTCSDEDVESVDSGMEEHEMANEMEHNHSQDQPLHSNESMNSILAFRCEKCGKKYKQRNSLFKHQWEHSEFWEPTARKFNMSKHQQVQAMQAAMQLMNFSSAGEYDWTKELPEVRFLDLK</sequence>
<dbReference type="PROSITE" id="PS00028">
    <property type="entry name" value="ZINC_FINGER_C2H2_1"/>
    <property type="match status" value="1"/>
</dbReference>
<dbReference type="InterPro" id="IPR013087">
    <property type="entry name" value="Znf_C2H2_type"/>
</dbReference>
<dbReference type="GeneID" id="25908951"/>
<evidence type="ECO:0000259" key="2">
    <source>
        <dbReference type="PROSITE" id="PS50157"/>
    </source>
</evidence>